<accession>A0A2S5CIK2</accession>
<reference evidence="2 3" key="1">
    <citation type="submission" date="2017-11" db="EMBL/GenBank/DDBJ databases">
        <title>Draft Genome Sequence of Methylobacter psychrotolerans Sph1T, an Obligate Methanotroph from Low-Temperature Environments.</title>
        <authorList>
            <person name="Oshkin I.Y."/>
            <person name="Miroshnikov K."/>
            <person name="Belova S.E."/>
            <person name="Korzhenkov A."/>
            <person name="Toshchakov S.V."/>
            <person name="Dedysh S.N."/>
        </authorList>
    </citation>
    <scope>NUCLEOTIDE SEQUENCE [LARGE SCALE GENOMIC DNA]</scope>
    <source>
        <strain evidence="2 3">Sph1</strain>
    </source>
</reference>
<organism evidence="2 3">
    <name type="scientific">Methylovulum psychrotolerans</name>
    <dbReference type="NCBI Taxonomy" id="1704499"/>
    <lineage>
        <taxon>Bacteria</taxon>
        <taxon>Pseudomonadati</taxon>
        <taxon>Pseudomonadota</taxon>
        <taxon>Gammaproteobacteria</taxon>
        <taxon>Methylococcales</taxon>
        <taxon>Methylococcaceae</taxon>
        <taxon>Methylovulum</taxon>
    </lineage>
</organism>
<dbReference type="RefSeq" id="WP_211299244.1">
    <property type="nucleotide sequence ID" value="NZ_PGFZ01000009.1"/>
</dbReference>
<evidence type="ECO:0000313" key="3">
    <source>
        <dbReference type="Proteomes" id="UP000237423"/>
    </source>
</evidence>
<feature type="transmembrane region" description="Helical" evidence="1">
    <location>
        <begin position="12"/>
        <end position="31"/>
    </location>
</feature>
<keyword evidence="1" id="KW-0472">Membrane</keyword>
<name>A0A2S5CIK2_9GAMM</name>
<evidence type="ECO:0000313" key="2">
    <source>
        <dbReference type="EMBL" id="POZ50587.1"/>
    </source>
</evidence>
<keyword evidence="1" id="KW-0812">Transmembrane</keyword>
<protein>
    <recommendedName>
        <fullName evidence="4">Transposase IS4-like domain-containing protein</fullName>
    </recommendedName>
</protein>
<dbReference type="AlphaFoldDB" id="A0A2S5CIK2"/>
<dbReference type="Proteomes" id="UP000237423">
    <property type="component" value="Unassembled WGS sequence"/>
</dbReference>
<keyword evidence="1" id="KW-1133">Transmembrane helix</keyword>
<proteinExistence type="predicted"/>
<dbReference type="EMBL" id="PGFZ01000009">
    <property type="protein sequence ID" value="POZ50587.1"/>
    <property type="molecule type" value="Genomic_DNA"/>
</dbReference>
<comment type="caution">
    <text evidence="2">The sequence shown here is derived from an EMBL/GenBank/DDBJ whole genome shotgun (WGS) entry which is preliminary data.</text>
</comment>
<evidence type="ECO:0008006" key="4">
    <source>
        <dbReference type="Google" id="ProtNLM"/>
    </source>
</evidence>
<evidence type="ECO:0000256" key="1">
    <source>
        <dbReference type="SAM" id="Phobius"/>
    </source>
</evidence>
<sequence length="91" mass="10642">MYPKIKGKRDINILMLSVVYKGVAIPVYWMLLNKQGNSNTRERIALVKRFVREFGKARIIKFLADREFVGEKWFGWLQSEGIGFRCETGVE</sequence>
<gene>
    <name evidence="2" type="ORF">AADEFJLK_03480</name>
</gene>